<dbReference type="PhylomeDB" id="A0A068U2V2"/>
<dbReference type="PANTHER" id="PTHR33526:SF4">
    <property type="entry name" value="OS07G0123800 PROTEIN"/>
    <property type="match status" value="1"/>
</dbReference>
<dbReference type="OrthoDB" id="694638at2759"/>
<dbReference type="AlphaFoldDB" id="A0A068U2V2"/>
<dbReference type="OMA" id="KSMTECS"/>
<dbReference type="InterPro" id="IPR016972">
    <property type="entry name" value="UCP031279"/>
</dbReference>
<reference evidence="2" key="1">
    <citation type="journal article" date="2014" name="Science">
        <title>The coffee genome provides insight into the convergent evolution of caffeine biosynthesis.</title>
        <authorList>
            <person name="Denoeud F."/>
            <person name="Carretero-Paulet L."/>
            <person name="Dereeper A."/>
            <person name="Droc G."/>
            <person name="Guyot R."/>
            <person name="Pietrella M."/>
            <person name="Zheng C."/>
            <person name="Alberti A."/>
            <person name="Anthony F."/>
            <person name="Aprea G."/>
            <person name="Aury J.M."/>
            <person name="Bento P."/>
            <person name="Bernard M."/>
            <person name="Bocs S."/>
            <person name="Campa C."/>
            <person name="Cenci A."/>
            <person name="Combes M.C."/>
            <person name="Crouzillat D."/>
            <person name="Da Silva C."/>
            <person name="Daddiego L."/>
            <person name="De Bellis F."/>
            <person name="Dussert S."/>
            <person name="Garsmeur O."/>
            <person name="Gayraud T."/>
            <person name="Guignon V."/>
            <person name="Jahn K."/>
            <person name="Jamilloux V."/>
            <person name="Joet T."/>
            <person name="Labadie K."/>
            <person name="Lan T."/>
            <person name="Leclercq J."/>
            <person name="Lepelley M."/>
            <person name="Leroy T."/>
            <person name="Li L.T."/>
            <person name="Librado P."/>
            <person name="Lopez L."/>
            <person name="Munoz A."/>
            <person name="Noel B."/>
            <person name="Pallavicini A."/>
            <person name="Perrotta G."/>
            <person name="Poncet V."/>
            <person name="Pot D."/>
            <person name="Priyono X."/>
            <person name="Rigoreau M."/>
            <person name="Rouard M."/>
            <person name="Rozas J."/>
            <person name="Tranchant-Dubreuil C."/>
            <person name="VanBuren R."/>
            <person name="Zhang Q."/>
            <person name="Andrade A.C."/>
            <person name="Argout X."/>
            <person name="Bertrand B."/>
            <person name="de Kochko A."/>
            <person name="Graziosi G."/>
            <person name="Henry R.J."/>
            <person name="Jayarama X."/>
            <person name="Ming R."/>
            <person name="Nagai C."/>
            <person name="Rounsley S."/>
            <person name="Sankoff D."/>
            <person name="Giuliano G."/>
            <person name="Albert V.A."/>
            <person name="Wincker P."/>
            <person name="Lashermes P."/>
        </authorList>
    </citation>
    <scope>NUCLEOTIDE SEQUENCE [LARGE SCALE GENOMIC DNA]</scope>
    <source>
        <strain evidence="2">cv. DH200-94</strain>
    </source>
</reference>
<dbReference type="STRING" id="49390.A0A068U2V2"/>
<proteinExistence type="predicted"/>
<dbReference type="PIRSF" id="PIRSF031279">
    <property type="entry name" value="UCP031279"/>
    <property type="match status" value="1"/>
</dbReference>
<gene>
    <name evidence="1" type="ORF">GSCOC_T00040068001</name>
</gene>
<organism evidence="1 2">
    <name type="scientific">Coffea canephora</name>
    <name type="common">Robusta coffee</name>
    <dbReference type="NCBI Taxonomy" id="49390"/>
    <lineage>
        <taxon>Eukaryota</taxon>
        <taxon>Viridiplantae</taxon>
        <taxon>Streptophyta</taxon>
        <taxon>Embryophyta</taxon>
        <taxon>Tracheophyta</taxon>
        <taxon>Spermatophyta</taxon>
        <taxon>Magnoliopsida</taxon>
        <taxon>eudicotyledons</taxon>
        <taxon>Gunneridae</taxon>
        <taxon>Pentapetalae</taxon>
        <taxon>asterids</taxon>
        <taxon>lamiids</taxon>
        <taxon>Gentianales</taxon>
        <taxon>Rubiaceae</taxon>
        <taxon>Ixoroideae</taxon>
        <taxon>Gardenieae complex</taxon>
        <taxon>Bertiereae - Coffeeae clade</taxon>
        <taxon>Coffeeae</taxon>
        <taxon>Coffea</taxon>
    </lineage>
</organism>
<dbReference type="PANTHER" id="PTHR33526">
    <property type="entry name" value="OS07G0123800 PROTEIN"/>
    <property type="match status" value="1"/>
</dbReference>
<dbReference type="Gramene" id="CDP02622">
    <property type="protein sequence ID" value="CDP02622"/>
    <property type="gene ID" value="GSCOC_T00040068001"/>
</dbReference>
<dbReference type="InParanoid" id="A0A068U2V2"/>
<accession>A0A068U2V2</accession>
<sequence length="163" mass="18216">MCTIIKKADKQGKFRTCVTAVTRILTRARDFYINCMNNCASNVGTYNSIGGMVYPASHLAPSLPRSFSVRSSALISDDDLAELLRAASTRGLRNEIELEFLRQQRPPMGGVSVVQRSHTIAIGRIDEEKPCDFGEDVTLRTEYAFPRSRSHAVTNRKDFLKNS</sequence>
<dbReference type="EMBL" id="HG739092">
    <property type="protein sequence ID" value="CDP02622.1"/>
    <property type="molecule type" value="Genomic_DNA"/>
</dbReference>
<protein>
    <submittedName>
        <fullName evidence="1">Uncharacterized protein</fullName>
    </submittedName>
</protein>
<dbReference type="Proteomes" id="UP000295252">
    <property type="component" value="Chromosome IX"/>
</dbReference>
<keyword evidence="2" id="KW-1185">Reference proteome</keyword>
<evidence type="ECO:0000313" key="2">
    <source>
        <dbReference type="Proteomes" id="UP000295252"/>
    </source>
</evidence>
<name>A0A068U2V2_COFCA</name>
<evidence type="ECO:0000313" key="1">
    <source>
        <dbReference type="EMBL" id="CDP02622.1"/>
    </source>
</evidence>